<name>A0A223S1G9_9ACTN</name>
<dbReference type="EMBL" id="CP022753">
    <property type="protein sequence ID" value="ASU81983.1"/>
    <property type="molecule type" value="Genomic_DNA"/>
</dbReference>
<dbReference type="AlphaFoldDB" id="A0A223S1G9"/>
<dbReference type="GO" id="GO:0003677">
    <property type="term" value="F:DNA binding"/>
    <property type="evidence" value="ECO:0007669"/>
    <property type="project" value="UniProtKB-KW"/>
</dbReference>
<proteinExistence type="predicted"/>
<reference evidence="1 2" key="1">
    <citation type="submission" date="2017-08" db="EMBL/GenBank/DDBJ databases">
        <title>The complete genome sequence of Nocardiopsis gilva YIM 90087.</title>
        <authorList>
            <person name="Yin M."/>
            <person name="Tang S."/>
        </authorList>
    </citation>
    <scope>NUCLEOTIDE SEQUENCE [LARGE SCALE GENOMIC DNA]</scope>
    <source>
        <strain evidence="1 2">YIM 90087</strain>
    </source>
</reference>
<dbReference type="Pfam" id="PF05973">
    <property type="entry name" value="Gp49"/>
    <property type="match status" value="1"/>
</dbReference>
<evidence type="ECO:0000313" key="2">
    <source>
        <dbReference type="Proteomes" id="UP000215005"/>
    </source>
</evidence>
<dbReference type="Proteomes" id="UP000215005">
    <property type="component" value="Chromosome"/>
</dbReference>
<dbReference type="InterPro" id="IPR009241">
    <property type="entry name" value="HigB-like"/>
</dbReference>
<accession>A0A223S1G9</accession>
<evidence type="ECO:0000313" key="1">
    <source>
        <dbReference type="EMBL" id="ASU81983.1"/>
    </source>
</evidence>
<protein>
    <submittedName>
        <fullName evidence="1">DNA-binding protein</fullName>
    </submittedName>
</protein>
<gene>
    <name evidence="1" type="ORF">CDO52_03580</name>
</gene>
<dbReference type="OrthoDB" id="330810at2"/>
<keyword evidence="1" id="KW-0238">DNA-binding</keyword>
<sequence length="134" mass="15254">MVGGGRRSGLAAWEIFLTDEVGEFLDTLYATDPESHRLVNQAILVLERNGPAEGRPLVDTVTASNIPNMKELRPGSTARSEIRILFVFDPWRSAILLVAGDKAGNWRRWYREAVPRAERLYETYVVERRKEVEP</sequence>
<organism evidence="1 2">
    <name type="scientific">Nocardiopsis gilva YIM 90087</name>
    <dbReference type="NCBI Taxonomy" id="1235441"/>
    <lineage>
        <taxon>Bacteria</taxon>
        <taxon>Bacillati</taxon>
        <taxon>Actinomycetota</taxon>
        <taxon>Actinomycetes</taxon>
        <taxon>Streptosporangiales</taxon>
        <taxon>Nocardiopsidaceae</taxon>
        <taxon>Nocardiopsis</taxon>
    </lineage>
</organism>
<keyword evidence="2" id="KW-1185">Reference proteome</keyword>
<dbReference type="KEGG" id="ngv:CDO52_03580"/>